<gene>
    <name evidence="1" type="primary">yunB</name>
    <name evidence="1" type="ORF">VLY81_05865</name>
</gene>
<dbReference type="Pfam" id="PF09560">
    <property type="entry name" value="Spore_YunB"/>
    <property type="match status" value="1"/>
</dbReference>
<accession>A0ABZ1BS90</accession>
<dbReference type="EMBL" id="CP141614">
    <property type="protein sequence ID" value="WRP15685.1"/>
    <property type="molecule type" value="Genomic_DNA"/>
</dbReference>
<evidence type="ECO:0000313" key="1">
    <source>
        <dbReference type="EMBL" id="WRP15685.1"/>
    </source>
</evidence>
<dbReference type="NCBIfam" id="TIGR02832">
    <property type="entry name" value="spo_yunB"/>
    <property type="match status" value="1"/>
</dbReference>
<keyword evidence="2" id="KW-1185">Reference proteome</keyword>
<dbReference type="RefSeq" id="WP_324670091.1">
    <property type="nucleotide sequence ID" value="NZ_CP141614.1"/>
</dbReference>
<proteinExistence type="predicted"/>
<protein>
    <submittedName>
        <fullName evidence="1">Sporulation protein YunB</fullName>
    </submittedName>
</protein>
<sequence length="221" mass="23874">MLTRRRSLRTAAGWLLLATALLAAATGWLLETSLGPSIDRWAVHRMTLMATGVVAEAAEQMSAATGTAPLVAYRQGSQGEIVGIEYNWLIINGLLARTAQVLEQRLRELTITDATVPLGEITGLRLFGGRGPMLPVRFVSVGAFTVEPYSEFVEAGVNQTLHRIGVDLSVRVAVVAPFVRDEVAVRARVPVLEMQVVGRVPQFLLQASQELLRRGPGGQPP</sequence>
<name>A0ABZ1BS90_9FIRM</name>
<reference evidence="2" key="1">
    <citation type="submission" date="2023-12" db="EMBL/GenBank/DDBJ databases">
        <title>Novel isolates from deep terrestrial aquifers shed light on the physiology and ecology of the class Limnochordia.</title>
        <authorList>
            <person name="Karnachuk O.V."/>
            <person name="Lukina A.P."/>
            <person name="Avakyan M.R."/>
            <person name="Kadnikov V."/>
            <person name="Begmatov S."/>
            <person name="Beletsky A.V."/>
            <person name="Mardanov A.V."/>
            <person name="Ravin N.V."/>
        </authorList>
    </citation>
    <scope>NUCLEOTIDE SEQUENCE [LARGE SCALE GENOMIC DNA]</scope>
    <source>
        <strain evidence="2">LN</strain>
    </source>
</reference>
<dbReference type="Proteomes" id="UP001333102">
    <property type="component" value="Chromosome"/>
</dbReference>
<evidence type="ECO:0000313" key="2">
    <source>
        <dbReference type="Proteomes" id="UP001333102"/>
    </source>
</evidence>
<organism evidence="1 2">
    <name type="scientific">Geochorda subterranea</name>
    <dbReference type="NCBI Taxonomy" id="3109564"/>
    <lineage>
        <taxon>Bacteria</taxon>
        <taxon>Bacillati</taxon>
        <taxon>Bacillota</taxon>
        <taxon>Limnochordia</taxon>
        <taxon>Limnochordales</taxon>
        <taxon>Geochordaceae</taxon>
        <taxon>Geochorda</taxon>
    </lineage>
</organism>
<dbReference type="InterPro" id="IPR014197">
    <property type="entry name" value="Sporulation_prot_YunB"/>
</dbReference>